<name>A0A7G9SK46_9SPHN</name>
<evidence type="ECO:0000313" key="2">
    <source>
        <dbReference type="EMBL" id="QNN68221.1"/>
    </source>
</evidence>
<reference evidence="2 3" key="1">
    <citation type="submission" date="2020-08" db="EMBL/GenBank/DDBJ databases">
        <title>Genome sequence of Sphingomonas lutea KCTC 23642T.</title>
        <authorList>
            <person name="Hyun D.-W."/>
            <person name="Bae J.-W."/>
        </authorList>
    </citation>
    <scope>NUCLEOTIDE SEQUENCE [LARGE SCALE GENOMIC DNA]</scope>
    <source>
        <strain evidence="2 3">KCTC 23642</strain>
    </source>
</reference>
<organism evidence="2 3">
    <name type="scientific">Sphingomonas lutea</name>
    <dbReference type="NCBI Taxonomy" id="1045317"/>
    <lineage>
        <taxon>Bacteria</taxon>
        <taxon>Pseudomonadati</taxon>
        <taxon>Pseudomonadota</taxon>
        <taxon>Alphaproteobacteria</taxon>
        <taxon>Sphingomonadales</taxon>
        <taxon>Sphingomonadaceae</taxon>
        <taxon>Sphingomonas</taxon>
    </lineage>
</organism>
<proteinExistence type="predicted"/>
<dbReference type="EMBL" id="CP060718">
    <property type="protein sequence ID" value="QNN68221.1"/>
    <property type="molecule type" value="Genomic_DNA"/>
</dbReference>
<evidence type="ECO:0000256" key="1">
    <source>
        <dbReference type="SAM" id="MobiDB-lite"/>
    </source>
</evidence>
<dbReference type="RefSeq" id="WP_187539536.1">
    <property type="nucleotide sequence ID" value="NZ_BAABJT010000001.1"/>
</dbReference>
<feature type="region of interest" description="Disordered" evidence="1">
    <location>
        <begin position="1"/>
        <end position="28"/>
    </location>
</feature>
<dbReference type="AlphaFoldDB" id="A0A7G9SK46"/>
<dbReference type="Proteomes" id="UP000515971">
    <property type="component" value="Chromosome"/>
</dbReference>
<sequence>MARPRSSLGLTVPRHSAPAARARPAPRHARAFGRRQNYETVAVEAPARANAELRQMVNTFLGGLVFVGVLIA</sequence>
<evidence type="ECO:0000313" key="3">
    <source>
        <dbReference type="Proteomes" id="UP000515971"/>
    </source>
</evidence>
<feature type="compositionally biased region" description="Low complexity" evidence="1">
    <location>
        <begin position="13"/>
        <end position="23"/>
    </location>
</feature>
<protein>
    <submittedName>
        <fullName evidence="2">Uncharacterized protein</fullName>
    </submittedName>
</protein>
<keyword evidence="3" id="KW-1185">Reference proteome</keyword>
<gene>
    <name evidence="2" type="ORF">H9L13_04925</name>
</gene>
<accession>A0A7G9SK46</accession>
<dbReference type="KEGG" id="slut:H9L13_04925"/>